<keyword evidence="3 6" id="KW-0812">Transmembrane</keyword>
<dbReference type="InterPro" id="IPR017039">
    <property type="entry name" value="Virul_fac_BrkB"/>
</dbReference>
<dbReference type="NCBIfam" id="TIGR00765">
    <property type="entry name" value="yihY_not_rbn"/>
    <property type="match status" value="1"/>
</dbReference>
<evidence type="ECO:0000256" key="4">
    <source>
        <dbReference type="ARBA" id="ARBA00022989"/>
    </source>
</evidence>
<feature type="transmembrane region" description="Helical" evidence="6">
    <location>
        <begin position="195"/>
        <end position="219"/>
    </location>
</feature>
<feature type="transmembrane region" description="Helical" evidence="6">
    <location>
        <begin position="20"/>
        <end position="40"/>
    </location>
</feature>
<evidence type="ECO:0000256" key="3">
    <source>
        <dbReference type="ARBA" id="ARBA00022692"/>
    </source>
</evidence>
<gene>
    <name evidence="7" type="primary">yihY</name>
    <name evidence="7" type="ORF">NCTC13071_00522</name>
</gene>
<dbReference type="PANTHER" id="PTHR30213">
    <property type="entry name" value="INNER MEMBRANE PROTEIN YHJD"/>
    <property type="match status" value="1"/>
</dbReference>
<evidence type="ECO:0000256" key="5">
    <source>
        <dbReference type="ARBA" id="ARBA00023136"/>
    </source>
</evidence>
<feature type="transmembrane region" description="Helical" evidence="6">
    <location>
        <begin position="156"/>
        <end position="174"/>
    </location>
</feature>
<feature type="transmembrane region" description="Helical" evidence="6">
    <location>
        <begin position="300"/>
        <end position="326"/>
    </location>
</feature>
<dbReference type="KEGG" id="poc:NCTC13071_00522"/>
<feature type="transmembrane region" description="Helical" evidence="6">
    <location>
        <begin position="239"/>
        <end position="260"/>
    </location>
</feature>
<evidence type="ECO:0000256" key="1">
    <source>
        <dbReference type="ARBA" id="ARBA00004651"/>
    </source>
</evidence>
<protein>
    <submittedName>
        <fullName evidence="7">Ribonuclease BN/uncharacterized domain fusion protein</fullName>
    </submittedName>
</protein>
<comment type="subcellular location">
    <subcellularLocation>
        <location evidence="1">Cell membrane</location>
        <topology evidence="1">Multi-pass membrane protein</topology>
    </subcellularLocation>
</comment>
<name>A0A448L3K5_9BACT</name>
<evidence type="ECO:0000256" key="2">
    <source>
        <dbReference type="ARBA" id="ARBA00022475"/>
    </source>
</evidence>
<dbReference type="PANTHER" id="PTHR30213:SF0">
    <property type="entry name" value="UPF0761 MEMBRANE PROTEIN YIHY"/>
    <property type="match status" value="1"/>
</dbReference>
<evidence type="ECO:0000256" key="6">
    <source>
        <dbReference type="SAM" id="Phobius"/>
    </source>
</evidence>
<accession>A0A448L3K5</accession>
<dbReference type="AlphaFoldDB" id="A0A448L3K5"/>
<dbReference type="Proteomes" id="UP000274578">
    <property type="component" value="Chromosome 1"/>
</dbReference>
<feature type="transmembrane region" description="Helical" evidence="6">
    <location>
        <begin position="267"/>
        <end position="288"/>
    </location>
</feature>
<dbReference type="EMBL" id="LR134384">
    <property type="protein sequence ID" value="VEH14545.1"/>
    <property type="molecule type" value="Genomic_DNA"/>
</dbReference>
<feature type="transmembrane region" description="Helical" evidence="6">
    <location>
        <begin position="91"/>
        <end position="113"/>
    </location>
</feature>
<evidence type="ECO:0000313" key="8">
    <source>
        <dbReference type="Proteomes" id="UP000274578"/>
    </source>
</evidence>
<keyword evidence="4 6" id="KW-1133">Transmembrane helix</keyword>
<sequence length="478" mass="54438">MLQASTGTSSPRPHKSQSVCFFLIAFIANLTLFAYICNVMNKLSRLKYFMTFGIWNREEHENGWCKRTGLNVVRKMYMAIRLFIERGHVDYATQLSFSTILAIVPIFAMIFAIGRGFGLSKYIETWLRSTLDSQPQAAESIISLADSYLQHAQTGLFIGIGLLFMLYSVLSLIYNVENVFNIIWQVERKRSVGRFLADNLSMMFLVPVIIIVMSGVSIIANTTTDHLQAFIILGPIARILVKLLPFVVLTLIFIALFVVMPNTRVKFSAAVGPAILAAILMLLVQWGYVHGQLFLSGYNAVYGSLAALPLFMLWMQISWYICLFCAELCYMNQYLDYYEYMISPKDISEANRRKIALLVMRHIIKRFSEGHPALTVLEIKQLTGIPIRLVCDALTRLEHVKLVTVVGNSKDEDTRYQPAQSLNHLRMGRIVELLDNDSPDRHKNNHIDISSTLNDEAAQEVRRAREEFIQKLNDINDL</sequence>
<keyword evidence="2" id="KW-1003">Cell membrane</keyword>
<dbReference type="Pfam" id="PF03631">
    <property type="entry name" value="Virul_fac_BrkB"/>
    <property type="match status" value="1"/>
</dbReference>
<organism evidence="7 8">
    <name type="scientific">Segatella oris</name>
    <dbReference type="NCBI Taxonomy" id="28135"/>
    <lineage>
        <taxon>Bacteria</taxon>
        <taxon>Pseudomonadati</taxon>
        <taxon>Bacteroidota</taxon>
        <taxon>Bacteroidia</taxon>
        <taxon>Bacteroidales</taxon>
        <taxon>Prevotellaceae</taxon>
        <taxon>Segatella</taxon>
    </lineage>
</organism>
<keyword evidence="5 6" id="KW-0472">Membrane</keyword>
<dbReference type="GO" id="GO:0005886">
    <property type="term" value="C:plasma membrane"/>
    <property type="evidence" value="ECO:0007669"/>
    <property type="project" value="UniProtKB-SubCell"/>
</dbReference>
<proteinExistence type="predicted"/>
<evidence type="ECO:0000313" key="7">
    <source>
        <dbReference type="EMBL" id="VEH14545.1"/>
    </source>
</evidence>
<reference evidence="7 8" key="1">
    <citation type="submission" date="2018-12" db="EMBL/GenBank/DDBJ databases">
        <authorList>
            <consortium name="Pathogen Informatics"/>
        </authorList>
    </citation>
    <scope>NUCLEOTIDE SEQUENCE [LARGE SCALE GENOMIC DNA]</scope>
    <source>
        <strain evidence="7 8">NCTC13071</strain>
    </source>
</reference>